<sequence length="285" mass="31139">MTATATAAGTFKIGGDLEVTRLGFGAMRIVGKEIWGEPEDRDEALRVLRRLPELGVDFIDTADSYGPFVSEDLIREALHPYDGIVVATKAGLTRQGPGRWAPLGRPEYLRMCVQMSLRRLGVERIDLYQLHRIDEKVDRDEQFAVFKAFQDEGLVRHIGLSEVTVEEIEAARRWFEVTTVQNRYNLVDRGSEEVLDYCEREGIGFIPWFPLAAGDLAKPGGAAAEIAAAHGASTGQVALAWLLQRSPVMLPIPGTGSVAHLEENVAAAQLTLTADEAARLDAAGA</sequence>
<comment type="caution">
    <text evidence="3">The sequence shown here is derived from an EMBL/GenBank/DDBJ whole genome shotgun (WGS) entry which is preliminary data.</text>
</comment>
<dbReference type="PANTHER" id="PTHR43625:SF40">
    <property type="entry name" value="ALDO-KETO REDUCTASE YAKC [NADP(+)]"/>
    <property type="match status" value="1"/>
</dbReference>
<dbReference type="CDD" id="cd19088">
    <property type="entry name" value="AKR_AKR13B1"/>
    <property type="match status" value="1"/>
</dbReference>
<dbReference type="InterPro" id="IPR036812">
    <property type="entry name" value="NAD(P)_OxRdtase_dom_sf"/>
</dbReference>
<keyword evidence="4" id="KW-1185">Reference proteome</keyword>
<dbReference type="InterPro" id="IPR050791">
    <property type="entry name" value="Aldo-Keto_reductase"/>
</dbReference>
<dbReference type="EMBL" id="JACHNU010000009">
    <property type="protein sequence ID" value="MBB4664897.1"/>
    <property type="molecule type" value="Genomic_DNA"/>
</dbReference>
<evidence type="ECO:0000256" key="1">
    <source>
        <dbReference type="ARBA" id="ARBA00023002"/>
    </source>
</evidence>
<dbReference type="GO" id="GO:0016491">
    <property type="term" value="F:oxidoreductase activity"/>
    <property type="evidence" value="ECO:0007669"/>
    <property type="project" value="UniProtKB-KW"/>
</dbReference>
<dbReference type="PRINTS" id="PR00069">
    <property type="entry name" value="ALDKETRDTASE"/>
</dbReference>
<dbReference type="InterPro" id="IPR020471">
    <property type="entry name" value="AKR"/>
</dbReference>
<organism evidence="3 4">
    <name type="scientific">Conexibacter arvalis</name>
    <dbReference type="NCBI Taxonomy" id="912552"/>
    <lineage>
        <taxon>Bacteria</taxon>
        <taxon>Bacillati</taxon>
        <taxon>Actinomycetota</taxon>
        <taxon>Thermoleophilia</taxon>
        <taxon>Solirubrobacterales</taxon>
        <taxon>Conexibacteraceae</taxon>
        <taxon>Conexibacter</taxon>
    </lineage>
</organism>
<dbReference type="InterPro" id="IPR023210">
    <property type="entry name" value="NADP_OxRdtase_dom"/>
</dbReference>
<dbReference type="PANTHER" id="PTHR43625">
    <property type="entry name" value="AFLATOXIN B1 ALDEHYDE REDUCTASE"/>
    <property type="match status" value="1"/>
</dbReference>
<dbReference type="AlphaFoldDB" id="A0A840IIJ8"/>
<dbReference type="RefSeq" id="WP_183345330.1">
    <property type="nucleotide sequence ID" value="NZ_JACHNU010000009.1"/>
</dbReference>
<protein>
    <submittedName>
        <fullName evidence="3">Aryl-alcohol dehydrogenase-like predicted oxidoreductase</fullName>
    </submittedName>
</protein>
<feature type="domain" description="NADP-dependent oxidoreductase" evidence="2">
    <location>
        <begin position="21"/>
        <end position="283"/>
    </location>
</feature>
<evidence type="ECO:0000313" key="4">
    <source>
        <dbReference type="Proteomes" id="UP000585272"/>
    </source>
</evidence>
<gene>
    <name evidence="3" type="ORF">BDZ31_004515</name>
</gene>
<proteinExistence type="predicted"/>
<accession>A0A840IIJ8</accession>
<evidence type="ECO:0000259" key="2">
    <source>
        <dbReference type="Pfam" id="PF00248"/>
    </source>
</evidence>
<dbReference type="Gene3D" id="3.20.20.100">
    <property type="entry name" value="NADP-dependent oxidoreductase domain"/>
    <property type="match status" value="1"/>
</dbReference>
<reference evidence="3 4" key="1">
    <citation type="submission" date="2020-08" db="EMBL/GenBank/DDBJ databases">
        <title>Genomic Encyclopedia of Archaeal and Bacterial Type Strains, Phase II (KMG-II): from individual species to whole genera.</title>
        <authorList>
            <person name="Goeker M."/>
        </authorList>
    </citation>
    <scope>NUCLEOTIDE SEQUENCE [LARGE SCALE GENOMIC DNA]</scope>
    <source>
        <strain evidence="3 4">DSM 23288</strain>
    </source>
</reference>
<keyword evidence="1" id="KW-0560">Oxidoreductase</keyword>
<name>A0A840IIJ8_9ACTN</name>
<dbReference type="Proteomes" id="UP000585272">
    <property type="component" value="Unassembled WGS sequence"/>
</dbReference>
<dbReference type="Pfam" id="PF00248">
    <property type="entry name" value="Aldo_ket_red"/>
    <property type="match status" value="1"/>
</dbReference>
<evidence type="ECO:0000313" key="3">
    <source>
        <dbReference type="EMBL" id="MBB4664897.1"/>
    </source>
</evidence>
<dbReference type="SUPFAM" id="SSF51430">
    <property type="entry name" value="NAD(P)-linked oxidoreductase"/>
    <property type="match status" value="1"/>
</dbReference>
<dbReference type="GO" id="GO:0005737">
    <property type="term" value="C:cytoplasm"/>
    <property type="evidence" value="ECO:0007669"/>
    <property type="project" value="TreeGrafter"/>
</dbReference>